<organism evidence="2 3">
    <name type="scientific">Geoalkalibacter halelectricus</name>
    <dbReference type="NCBI Taxonomy" id="2847045"/>
    <lineage>
        <taxon>Bacteria</taxon>
        <taxon>Pseudomonadati</taxon>
        <taxon>Thermodesulfobacteriota</taxon>
        <taxon>Desulfuromonadia</taxon>
        <taxon>Desulfuromonadales</taxon>
        <taxon>Geoalkalibacteraceae</taxon>
        <taxon>Geoalkalibacter</taxon>
    </lineage>
</organism>
<evidence type="ECO:0000313" key="3">
    <source>
        <dbReference type="Proteomes" id="UP001060414"/>
    </source>
</evidence>
<keyword evidence="1" id="KW-0175">Coiled coil</keyword>
<dbReference type="Proteomes" id="UP001060414">
    <property type="component" value="Chromosome"/>
</dbReference>
<feature type="coiled-coil region" evidence="1">
    <location>
        <begin position="68"/>
        <end position="116"/>
    </location>
</feature>
<gene>
    <name evidence="2" type="ORF">L9S41_06120</name>
</gene>
<protein>
    <submittedName>
        <fullName evidence="2">Uncharacterized protein</fullName>
    </submittedName>
</protein>
<dbReference type="RefSeq" id="WP_260749334.1">
    <property type="nucleotide sequence ID" value="NZ_CP092109.1"/>
</dbReference>
<name>A0ABY5ZQK2_9BACT</name>
<proteinExistence type="predicted"/>
<dbReference type="EMBL" id="CP092109">
    <property type="protein sequence ID" value="UWZ80966.1"/>
    <property type="molecule type" value="Genomic_DNA"/>
</dbReference>
<reference evidence="2" key="1">
    <citation type="journal article" date="2022" name="Environ. Microbiol.">
        <title>Geoalkalibacter halelectricus SAP #1 sp. nov. possessing extracellular electron transfer and mineral#reducing capabilities from a haloalkaline environment.</title>
        <authorList>
            <person name="Yadav S."/>
            <person name="Singh R."/>
            <person name="Sundharam S.S."/>
            <person name="Chaudhary S."/>
            <person name="Krishnamurthi S."/>
            <person name="Patil S.A."/>
        </authorList>
    </citation>
    <scope>NUCLEOTIDE SEQUENCE</scope>
    <source>
        <strain evidence="2">SAP-1</strain>
    </source>
</reference>
<sequence>MAVLTGCGPATLGPIQIHPQDERLFFQGLEQWPQSEGEPEAFRQLQAQYPHSPLTGAASTLLHERRQTEDEKARRHELEQRAARLEAELSDCRTSHRQLTQQVEELNTSLERFKQILLETEGR</sequence>
<accession>A0ABY5ZQK2</accession>
<evidence type="ECO:0000256" key="1">
    <source>
        <dbReference type="SAM" id="Coils"/>
    </source>
</evidence>
<keyword evidence="3" id="KW-1185">Reference proteome</keyword>
<evidence type="ECO:0000313" key="2">
    <source>
        <dbReference type="EMBL" id="UWZ80966.1"/>
    </source>
</evidence>